<dbReference type="OrthoDB" id="10253401at2759"/>
<dbReference type="SMART" id="SM00530">
    <property type="entry name" value="HTH_XRE"/>
    <property type="match status" value="1"/>
</dbReference>
<dbReference type="SUPFAM" id="SSF47413">
    <property type="entry name" value="lambda repressor-like DNA-binding domains"/>
    <property type="match status" value="1"/>
</dbReference>
<dbReference type="Gene3D" id="1.10.260.40">
    <property type="entry name" value="lambda repressor-like DNA-binding domains"/>
    <property type="match status" value="1"/>
</dbReference>
<organism evidence="8 9">
    <name type="scientific">Nadsonia fulvescens var. elongata DSM 6958</name>
    <dbReference type="NCBI Taxonomy" id="857566"/>
    <lineage>
        <taxon>Eukaryota</taxon>
        <taxon>Fungi</taxon>
        <taxon>Dikarya</taxon>
        <taxon>Ascomycota</taxon>
        <taxon>Saccharomycotina</taxon>
        <taxon>Dipodascomycetes</taxon>
        <taxon>Dipodascales</taxon>
        <taxon>Dipodascales incertae sedis</taxon>
        <taxon>Nadsonia</taxon>
    </lineage>
</organism>
<dbReference type="GO" id="GO:0005634">
    <property type="term" value="C:nucleus"/>
    <property type="evidence" value="ECO:0007669"/>
    <property type="project" value="TreeGrafter"/>
</dbReference>
<evidence type="ECO:0000259" key="7">
    <source>
        <dbReference type="PROSITE" id="PS50943"/>
    </source>
</evidence>
<feature type="compositionally biased region" description="Polar residues" evidence="6">
    <location>
        <begin position="1"/>
        <end position="11"/>
    </location>
</feature>
<dbReference type="InterPro" id="IPR013729">
    <property type="entry name" value="MBF1_N"/>
</dbReference>
<sequence>MGDWNTEQTFIGSRVGGGGSQPRAKVARSEAQINAARRTGGVLAVEKKYTTGNKVGDTDGQRLTKVDRGDEIIAPPKVDISVGKAIQKGRQDKGMTQKDLAVKINEKPQVINDYESGRAIPNQQILGKMERNLGIKLRGKDIGQPLGGPKKK</sequence>
<evidence type="ECO:0000256" key="2">
    <source>
        <dbReference type="ARBA" id="ARBA00023015"/>
    </source>
</evidence>
<dbReference type="STRING" id="857566.A0A1E3PPA2"/>
<dbReference type="PANTHER" id="PTHR10245">
    <property type="entry name" value="ENDOTHELIAL DIFFERENTIATION-RELATED FACTOR 1 MULTIPROTEIN BRIDGING FACTOR 1"/>
    <property type="match status" value="1"/>
</dbReference>
<evidence type="ECO:0000256" key="3">
    <source>
        <dbReference type="ARBA" id="ARBA00023125"/>
    </source>
</evidence>
<feature type="domain" description="HTH cro/C1-type" evidence="7">
    <location>
        <begin position="86"/>
        <end position="140"/>
    </location>
</feature>
<dbReference type="Pfam" id="PF08523">
    <property type="entry name" value="MBF1"/>
    <property type="match status" value="1"/>
</dbReference>
<comment type="similarity">
    <text evidence="1">Belongs to the MBF1 family.</text>
</comment>
<evidence type="ECO:0000256" key="5">
    <source>
        <dbReference type="ARBA" id="ARBA00035107"/>
    </source>
</evidence>
<proteinExistence type="inferred from homology"/>
<dbReference type="EMBL" id="KV454407">
    <property type="protein sequence ID" value="ODQ67269.1"/>
    <property type="molecule type" value="Genomic_DNA"/>
</dbReference>
<evidence type="ECO:0000256" key="4">
    <source>
        <dbReference type="ARBA" id="ARBA00023163"/>
    </source>
</evidence>
<dbReference type="GO" id="GO:0003677">
    <property type="term" value="F:DNA binding"/>
    <property type="evidence" value="ECO:0007669"/>
    <property type="project" value="UniProtKB-KW"/>
</dbReference>
<accession>A0A1E3PPA2</accession>
<dbReference type="AlphaFoldDB" id="A0A1E3PPA2"/>
<evidence type="ECO:0000256" key="1">
    <source>
        <dbReference type="ARBA" id="ARBA00009802"/>
    </source>
</evidence>
<dbReference type="InterPro" id="IPR010982">
    <property type="entry name" value="Lambda_DNA-bd_dom_sf"/>
</dbReference>
<protein>
    <submittedName>
        <fullName evidence="8">Putative multi-protein binding factor 1</fullName>
    </submittedName>
</protein>
<keyword evidence="4" id="KW-0804">Transcription</keyword>
<dbReference type="Proteomes" id="UP000095009">
    <property type="component" value="Unassembled WGS sequence"/>
</dbReference>
<name>A0A1E3PPA2_9ASCO</name>
<feature type="region of interest" description="Disordered" evidence="6">
    <location>
        <begin position="1"/>
        <end position="30"/>
    </location>
</feature>
<dbReference type="CDD" id="cd00093">
    <property type="entry name" value="HTH_XRE"/>
    <property type="match status" value="1"/>
</dbReference>
<keyword evidence="3" id="KW-0238">DNA-binding</keyword>
<dbReference type="PROSITE" id="PS50943">
    <property type="entry name" value="HTH_CROC1"/>
    <property type="match status" value="1"/>
</dbReference>
<evidence type="ECO:0000256" key="6">
    <source>
        <dbReference type="SAM" id="MobiDB-lite"/>
    </source>
</evidence>
<comment type="function">
    <text evidence="5">Transcriptional coactivator that stimulates GCN4-dependent transcriptional activity by bridging the DNA-binding region of GCN4 and TBP (SPT15), thereby recruiting TBP to GCN4-bound promoters. Involved in induction of the ribosome quality control (RQC) pathway; a pathway that degrades nascent peptide chains during problematic translation. Required to prevent stalled ribosomes from frameshifting.</text>
</comment>
<evidence type="ECO:0000313" key="8">
    <source>
        <dbReference type="EMBL" id="ODQ67269.1"/>
    </source>
</evidence>
<gene>
    <name evidence="8" type="ORF">NADFUDRAFT_45424</name>
</gene>
<reference evidence="8 9" key="1">
    <citation type="journal article" date="2016" name="Proc. Natl. Acad. Sci. U.S.A.">
        <title>Comparative genomics of biotechnologically important yeasts.</title>
        <authorList>
            <person name="Riley R."/>
            <person name="Haridas S."/>
            <person name="Wolfe K.H."/>
            <person name="Lopes M.R."/>
            <person name="Hittinger C.T."/>
            <person name="Goeker M."/>
            <person name="Salamov A.A."/>
            <person name="Wisecaver J.H."/>
            <person name="Long T.M."/>
            <person name="Calvey C.H."/>
            <person name="Aerts A.L."/>
            <person name="Barry K.W."/>
            <person name="Choi C."/>
            <person name="Clum A."/>
            <person name="Coughlan A.Y."/>
            <person name="Deshpande S."/>
            <person name="Douglass A.P."/>
            <person name="Hanson S.J."/>
            <person name="Klenk H.-P."/>
            <person name="LaButti K.M."/>
            <person name="Lapidus A."/>
            <person name="Lindquist E.A."/>
            <person name="Lipzen A.M."/>
            <person name="Meier-Kolthoff J.P."/>
            <person name="Ohm R.A."/>
            <person name="Otillar R.P."/>
            <person name="Pangilinan J.L."/>
            <person name="Peng Y."/>
            <person name="Rokas A."/>
            <person name="Rosa C.A."/>
            <person name="Scheuner C."/>
            <person name="Sibirny A.A."/>
            <person name="Slot J.C."/>
            <person name="Stielow J.B."/>
            <person name="Sun H."/>
            <person name="Kurtzman C.P."/>
            <person name="Blackwell M."/>
            <person name="Grigoriev I.V."/>
            <person name="Jeffries T.W."/>
        </authorList>
    </citation>
    <scope>NUCLEOTIDE SEQUENCE [LARGE SCALE GENOMIC DNA]</scope>
    <source>
        <strain evidence="8 9">DSM 6958</strain>
    </source>
</reference>
<dbReference type="PANTHER" id="PTHR10245:SF15">
    <property type="entry name" value="ENDOTHELIAL DIFFERENTIATION-RELATED FACTOR 1"/>
    <property type="match status" value="1"/>
</dbReference>
<dbReference type="InterPro" id="IPR001387">
    <property type="entry name" value="Cro/C1-type_HTH"/>
</dbReference>
<dbReference type="Pfam" id="PF01381">
    <property type="entry name" value="HTH_3"/>
    <property type="match status" value="1"/>
</dbReference>
<dbReference type="FunFam" id="1.10.260.40:FF:000015">
    <property type="entry name" value="Endothelial differentiation-related factor 1"/>
    <property type="match status" value="1"/>
</dbReference>
<keyword evidence="2" id="KW-0805">Transcription regulation</keyword>
<evidence type="ECO:0000313" key="9">
    <source>
        <dbReference type="Proteomes" id="UP000095009"/>
    </source>
</evidence>
<keyword evidence="9" id="KW-1185">Reference proteome</keyword>